<organism evidence="2 3">
    <name type="scientific">Mytilus coruscus</name>
    <name type="common">Sea mussel</name>
    <dbReference type="NCBI Taxonomy" id="42192"/>
    <lineage>
        <taxon>Eukaryota</taxon>
        <taxon>Metazoa</taxon>
        <taxon>Spiralia</taxon>
        <taxon>Lophotrochozoa</taxon>
        <taxon>Mollusca</taxon>
        <taxon>Bivalvia</taxon>
        <taxon>Autobranchia</taxon>
        <taxon>Pteriomorphia</taxon>
        <taxon>Mytilida</taxon>
        <taxon>Mytiloidea</taxon>
        <taxon>Mytilidae</taxon>
        <taxon>Mytilinae</taxon>
        <taxon>Mytilus</taxon>
    </lineage>
</organism>
<protein>
    <submittedName>
        <fullName evidence="2">Uncharacterized protein</fullName>
    </submittedName>
</protein>
<keyword evidence="3" id="KW-1185">Reference proteome</keyword>
<feature type="compositionally biased region" description="Polar residues" evidence="1">
    <location>
        <begin position="76"/>
        <end position="85"/>
    </location>
</feature>
<dbReference type="EMBL" id="CACVKT020002233">
    <property type="protein sequence ID" value="CAC5376936.1"/>
    <property type="molecule type" value="Genomic_DNA"/>
</dbReference>
<evidence type="ECO:0000256" key="1">
    <source>
        <dbReference type="SAM" id="MobiDB-lite"/>
    </source>
</evidence>
<gene>
    <name evidence="2" type="ORF">MCOR_13404</name>
</gene>
<name>A0A6J8B0N3_MYTCO</name>
<feature type="region of interest" description="Disordered" evidence="1">
    <location>
        <begin position="47"/>
        <end position="193"/>
    </location>
</feature>
<sequence length="193" mass="22045">METSTQLPDDITAVISLVESQPADWILTKRNGKYSIKIKWRQIERQKTVTKKRSSKARQDRNNRRRQAFLSRKKQQQSGDPTLNTEELETTAPPPNDEILEIPPITTDMETGTQDTSIDSNPSANQDSADETLIDTPTLKEKTRKSSEEDPVREGAEGRPTKEQEKDTEKKERVKSKENLPRSTSKDVCVRYC</sequence>
<proteinExistence type="predicted"/>
<evidence type="ECO:0000313" key="3">
    <source>
        <dbReference type="Proteomes" id="UP000507470"/>
    </source>
</evidence>
<feature type="compositionally biased region" description="Basic residues" evidence="1">
    <location>
        <begin position="63"/>
        <end position="75"/>
    </location>
</feature>
<feature type="compositionally biased region" description="Basic and acidic residues" evidence="1">
    <location>
        <begin position="138"/>
        <end position="193"/>
    </location>
</feature>
<accession>A0A6J8B0N3</accession>
<feature type="compositionally biased region" description="Polar residues" evidence="1">
    <location>
        <begin position="108"/>
        <end position="127"/>
    </location>
</feature>
<dbReference type="OrthoDB" id="6170072at2759"/>
<dbReference type="AlphaFoldDB" id="A0A6J8B0N3"/>
<evidence type="ECO:0000313" key="2">
    <source>
        <dbReference type="EMBL" id="CAC5376936.1"/>
    </source>
</evidence>
<dbReference type="Proteomes" id="UP000507470">
    <property type="component" value="Unassembled WGS sequence"/>
</dbReference>
<reference evidence="2 3" key="1">
    <citation type="submission" date="2020-06" db="EMBL/GenBank/DDBJ databases">
        <authorList>
            <person name="Li R."/>
            <person name="Bekaert M."/>
        </authorList>
    </citation>
    <scope>NUCLEOTIDE SEQUENCE [LARGE SCALE GENOMIC DNA]</scope>
    <source>
        <strain evidence="3">wild</strain>
    </source>
</reference>